<sequence length="139" mass="16175">MRETDENGKEKIRYLCAENRFRDSDKFHKFTNNATFFMTEANAKKEGIDLKLIEMLLAFSHFTYQESNGYLMIVDLQGVINCNEDGSNNLILTDPSIHSKNLLRFGKTNFGEKGMKNFFDEHRCNYFCKLLGFAFDNAK</sequence>
<evidence type="ECO:0000256" key="2">
    <source>
        <dbReference type="ARBA" id="ARBA00022679"/>
    </source>
</evidence>
<evidence type="ECO:0000256" key="5">
    <source>
        <dbReference type="ARBA" id="ARBA00022840"/>
    </source>
</evidence>
<dbReference type="Gene3D" id="3.20.200.10">
    <property type="entry name" value="MHCK/EF2 kinase"/>
    <property type="match status" value="1"/>
</dbReference>
<dbReference type="SUPFAM" id="SSF56112">
    <property type="entry name" value="Protein kinase-like (PK-like)"/>
    <property type="match status" value="1"/>
</dbReference>
<reference evidence="8" key="1">
    <citation type="submission" date="2022-11" db="UniProtKB">
        <authorList>
            <consortium name="WormBaseParasite"/>
        </authorList>
    </citation>
    <scope>IDENTIFICATION</scope>
</reference>
<dbReference type="SMART" id="SM00811">
    <property type="entry name" value="Alpha_kinase"/>
    <property type="match status" value="1"/>
</dbReference>
<feature type="domain" description="Alpha-type protein kinase" evidence="6">
    <location>
        <begin position="1"/>
        <end position="136"/>
    </location>
</feature>
<keyword evidence="4" id="KW-0418">Kinase</keyword>
<proteinExistence type="predicted"/>
<dbReference type="PROSITE" id="PS51158">
    <property type="entry name" value="ALPHA_KINASE"/>
    <property type="match status" value="1"/>
</dbReference>
<keyword evidence="1" id="KW-0723">Serine/threonine-protein kinase</keyword>
<evidence type="ECO:0000256" key="3">
    <source>
        <dbReference type="ARBA" id="ARBA00022741"/>
    </source>
</evidence>
<evidence type="ECO:0000313" key="8">
    <source>
        <dbReference type="WBParaSite" id="PSU_v2.g15089.t1"/>
    </source>
</evidence>
<dbReference type="GO" id="GO:0004674">
    <property type="term" value="F:protein serine/threonine kinase activity"/>
    <property type="evidence" value="ECO:0007669"/>
    <property type="project" value="UniProtKB-KW"/>
</dbReference>
<dbReference type="Proteomes" id="UP000887577">
    <property type="component" value="Unplaced"/>
</dbReference>
<dbReference type="PANTHER" id="PTHR45992">
    <property type="entry name" value="EUKARYOTIC ELONGATION FACTOR 2 KINASE-RELATED"/>
    <property type="match status" value="1"/>
</dbReference>
<dbReference type="AlphaFoldDB" id="A0A914Y8K6"/>
<dbReference type="WBParaSite" id="PSU_v2.g15089.t1">
    <property type="protein sequence ID" value="PSU_v2.g15089.t1"/>
    <property type="gene ID" value="PSU_v2.g15089"/>
</dbReference>
<dbReference type="Pfam" id="PF02816">
    <property type="entry name" value="Alpha_kinase"/>
    <property type="match status" value="1"/>
</dbReference>
<organism evidence="7 8">
    <name type="scientific">Panagrolaimus superbus</name>
    <dbReference type="NCBI Taxonomy" id="310955"/>
    <lineage>
        <taxon>Eukaryota</taxon>
        <taxon>Metazoa</taxon>
        <taxon>Ecdysozoa</taxon>
        <taxon>Nematoda</taxon>
        <taxon>Chromadorea</taxon>
        <taxon>Rhabditida</taxon>
        <taxon>Tylenchina</taxon>
        <taxon>Panagrolaimomorpha</taxon>
        <taxon>Panagrolaimoidea</taxon>
        <taxon>Panagrolaimidae</taxon>
        <taxon>Panagrolaimus</taxon>
    </lineage>
</organism>
<dbReference type="InterPro" id="IPR051852">
    <property type="entry name" value="Alpha-type_PK"/>
</dbReference>
<accession>A0A914Y8K6</accession>
<keyword evidence="3" id="KW-0547">Nucleotide-binding</keyword>
<evidence type="ECO:0000259" key="6">
    <source>
        <dbReference type="PROSITE" id="PS51158"/>
    </source>
</evidence>
<evidence type="ECO:0000313" key="7">
    <source>
        <dbReference type="Proteomes" id="UP000887577"/>
    </source>
</evidence>
<keyword evidence="2" id="KW-0808">Transferase</keyword>
<dbReference type="InterPro" id="IPR004166">
    <property type="entry name" value="a-kinase_dom"/>
</dbReference>
<evidence type="ECO:0000256" key="4">
    <source>
        <dbReference type="ARBA" id="ARBA00022777"/>
    </source>
</evidence>
<dbReference type="GO" id="GO:0005524">
    <property type="term" value="F:ATP binding"/>
    <property type="evidence" value="ECO:0007669"/>
    <property type="project" value="UniProtKB-KW"/>
</dbReference>
<keyword evidence="5" id="KW-0067">ATP-binding</keyword>
<dbReference type="InterPro" id="IPR011009">
    <property type="entry name" value="Kinase-like_dom_sf"/>
</dbReference>
<protein>
    <submittedName>
        <fullName evidence="8">Alpha-type protein kinase domain-containing protein</fullName>
    </submittedName>
</protein>
<keyword evidence="7" id="KW-1185">Reference proteome</keyword>
<evidence type="ECO:0000256" key="1">
    <source>
        <dbReference type="ARBA" id="ARBA00022527"/>
    </source>
</evidence>
<name>A0A914Y8K6_9BILA</name>